<sequence length="143" mass="15819">MKRLFAVLALFFAVAAVAQNYPPGPPPGPQGDPWAYGPNNNVWRPDWNQRPNPRRGACFFTTAPFRGNRFCVRAGDRLPALPGNFGGNISSVQTFGGAQVRLFNDRNFRNGSVTLRGTVPDLRSVPFRGGHTWNNRVSSIMVF</sequence>
<gene>
    <name evidence="2" type="ORF">ESZ00_08705</name>
</gene>
<feature type="chain" id="PRO_5020509163" evidence="1">
    <location>
        <begin position="19"/>
        <end position="143"/>
    </location>
</feature>
<accession>A0A4Q1SKD2</accession>
<organism evidence="2 3">
    <name type="scientific">Silvibacterium dinghuense</name>
    <dbReference type="NCBI Taxonomy" id="1560006"/>
    <lineage>
        <taxon>Bacteria</taxon>
        <taxon>Pseudomonadati</taxon>
        <taxon>Acidobacteriota</taxon>
        <taxon>Terriglobia</taxon>
        <taxon>Terriglobales</taxon>
        <taxon>Acidobacteriaceae</taxon>
        <taxon>Silvibacterium</taxon>
    </lineage>
</organism>
<dbReference type="Gene3D" id="2.60.20.10">
    <property type="entry name" value="Crystallins"/>
    <property type="match status" value="1"/>
</dbReference>
<keyword evidence="1" id="KW-0732">Signal</keyword>
<name>A0A4Q1SKD2_9BACT</name>
<dbReference type="Pfam" id="PF03995">
    <property type="entry name" value="Inhibitor_I36"/>
    <property type="match status" value="1"/>
</dbReference>
<reference evidence="2 3" key="1">
    <citation type="journal article" date="2016" name="Int. J. Syst. Evol. Microbiol.">
        <title>Acidipila dinghuensis sp. nov., an acidobacterium isolated from forest soil.</title>
        <authorList>
            <person name="Jiang Y.W."/>
            <person name="Wang J."/>
            <person name="Chen M.H."/>
            <person name="Lv Y.Y."/>
            <person name="Qiu L.H."/>
        </authorList>
    </citation>
    <scope>NUCLEOTIDE SEQUENCE [LARGE SCALE GENOMIC DNA]</scope>
    <source>
        <strain evidence="2 3">DHOF10</strain>
    </source>
</reference>
<comment type="caution">
    <text evidence="2">The sequence shown here is derived from an EMBL/GenBank/DDBJ whole genome shotgun (WGS) entry which is preliminary data.</text>
</comment>
<proteinExistence type="predicted"/>
<dbReference type="OrthoDB" id="8457065at2"/>
<dbReference type="Proteomes" id="UP000290253">
    <property type="component" value="Unassembled WGS sequence"/>
</dbReference>
<dbReference type="AlphaFoldDB" id="A0A4Q1SKD2"/>
<feature type="signal peptide" evidence="1">
    <location>
        <begin position="1"/>
        <end position="18"/>
    </location>
</feature>
<evidence type="ECO:0000256" key="1">
    <source>
        <dbReference type="SAM" id="SignalP"/>
    </source>
</evidence>
<evidence type="ECO:0000313" key="2">
    <source>
        <dbReference type="EMBL" id="RXS97919.1"/>
    </source>
</evidence>
<evidence type="ECO:0000313" key="3">
    <source>
        <dbReference type="Proteomes" id="UP000290253"/>
    </source>
</evidence>
<dbReference type="RefSeq" id="WP_129207698.1">
    <property type="nucleotide sequence ID" value="NZ_BMGU01000001.1"/>
</dbReference>
<keyword evidence="3" id="KW-1185">Reference proteome</keyword>
<protein>
    <submittedName>
        <fullName evidence="2">Uncharacterized protein</fullName>
    </submittedName>
</protein>
<dbReference type="InterPro" id="IPR011024">
    <property type="entry name" value="G_crystallin-like"/>
</dbReference>
<dbReference type="EMBL" id="SDMK01000001">
    <property type="protein sequence ID" value="RXS97919.1"/>
    <property type="molecule type" value="Genomic_DNA"/>
</dbReference>
<dbReference type="SUPFAM" id="SSF49695">
    <property type="entry name" value="gamma-Crystallin-like"/>
    <property type="match status" value="1"/>
</dbReference>